<evidence type="ECO:0000256" key="5">
    <source>
        <dbReference type="SAM" id="SignalP"/>
    </source>
</evidence>
<dbReference type="STRING" id="1255043.TVNIR_1339"/>
<dbReference type="GO" id="GO:0008113">
    <property type="term" value="F:peptide-methionine (S)-S-oxide reductase activity"/>
    <property type="evidence" value="ECO:0007669"/>
    <property type="project" value="UniProtKB-UniRule"/>
</dbReference>
<dbReference type="PANTHER" id="PTHR43774">
    <property type="entry name" value="PEPTIDE METHIONINE SULFOXIDE REDUCTASE"/>
    <property type="match status" value="1"/>
</dbReference>
<dbReference type="EC" id="1.8.4.11" evidence="4"/>
<dbReference type="EMBL" id="CP003989">
    <property type="protein sequence ID" value="AGA33012.1"/>
    <property type="molecule type" value="Genomic_DNA"/>
</dbReference>
<evidence type="ECO:0000256" key="3">
    <source>
        <dbReference type="ARBA" id="ARBA00048782"/>
    </source>
</evidence>
<evidence type="ECO:0000313" key="8">
    <source>
        <dbReference type="Proteomes" id="UP000010809"/>
    </source>
</evidence>
<dbReference type="NCBIfam" id="TIGR00401">
    <property type="entry name" value="msrA"/>
    <property type="match status" value="1"/>
</dbReference>
<evidence type="ECO:0000256" key="4">
    <source>
        <dbReference type="HAMAP-Rule" id="MF_01401"/>
    </source>
</evidence>
<feature type="signal peptide" evidence="5">
    <location>
        <begin position="1"/>
        <end position="15"/>
    </location>
</feature>
<evidence type="ECO:0000256" key="2">
    <source>
        <dbReference type="ARBA" id="ARBA00047806"/>
    </source>
</evidence>
<dbReference type="PANTHER" id="PTHR43774:SF1">
    <property type="entry name" value="PEPTIDE METHIONINE SULFOXIDE REDUCTASE MSRA 2"/>
    <property type="match status" value="1"/>
</dbReference>
<comment type="function">
    <text evidence="4">Has an important function as a repair enzyme for proteins that have been inactivated by oxidation. Catalyzes the reversible oxidation-reduction of methionine sulfoxide in proteins to methionine.</text>
</comment>
<dbReference type="RefSeq" id="WP_015258149.1">
    <property type="nucleotide sequence ID" value="NC_019902.2"/>
</dbReference>
<dbReference type="InterPro" id="IPR036509">
    <property type="entry name" value="Met_Sox_Rdtase_MsrA_sf"/>
</dbReference>
<feature type="domain" description="Peptide methionine sulphoxide reductase MsrA" evidence="6">
    <location>
        <begin position="31"/>
        <end position="179"/>
    </location>
</feature>
<comment type="catalytic activity">
    <reaction evidence="2 4">
        <text>L-methionyl-[protein] + [thioredoxin]-disulfide + H2O = L-methionyl-(S)-S-oxide-[protein] + [thioredoxin]-dithiol</text>
        <dbReference type="Rhea" id="RHEA:14217"/>
        <dbReference type="Rhea" id="RHEA-COMP:10698"/>
        <dbReference type="Rhea" id="RHEA-COMP:10700"/>
        <dbReference type="Rhea" id="RHEA-COMP:12313"/>
        <dbReference type="Rhea" id="RHEA-COMP:12315"/>
        <dbReference type="ChEBI" id="CHEBI:15377"/>
        <dbReference type="ChEBI" id="CHEBI:16044"/>
        <dbReference type="ChEBI" id="CHEBI:29950"/>
        <dbReference type="ChEBI" id="CHEBI:44120"/>
        <dbReference type="ChEBI" id="CHEBI:50058"/>
        <dbReference type="EC" id="1.8.4.11"/>
    </reaction>
</comment>
<gene>
    <name evidence="4" type="primary">msrA</name>
    <name evidence="7" type="ordered locus">TVNIR_1339</name>
</gene>
<keyword evidence="1 4" id="KW-0560">Oxidoreductase</keyword>
<dbReference type="HOGENOM" id="CLU_031040_10_1_6"/>
<dbReference type="eggNOG" id="COG0225">
    <property type="taxonomic scope" value="Bacteria"/>
</dbReference>
<proteinExistence type="inferred from homology"/>
<dbReference type="HAMAP" id="MF_01401">
    <property type="entry name" value="MsrA"/>
    <property type="match status" value="1"/>
</dbReference>
<accession>L0DVH7</accession>
<comment type="similarity">
    <text evidence="4">Belongs to the MsrA Met sulfoxide reductase family.</text>
</comment>
<feature type="chain" id="PRO_5012022838" description="Peptide methionine sulfoxide reductase MsrA" evidence="5">
    <location>
        <begin position="16"/>
        <end position="247"/>
    </location>
</feature>
<sequence length="247" mass="27585">MLAGLLLLALPGANATGFSADAAAPDGVGVATFAGGCFWCMEPPFDALEGVISTASGYTGGHLEDPSCEQVVTGRTGHYEVVQVVYDPAVVSYERLLHVYWRNIDLLDAGGQFCDRGEPYRTAVLHHDDEQRRLAEAALQRKTERFETGIATRILPAATFYEAEGYHQDHYRKNPIRYRYYRFTCGRDARLRELWGDEAGGCGSRRHPERWQWATDARGYAPKRLGVPLIFRDVRVLPWLSFVVTAG</sequence>
<comment type="catalytic activity">
    <reaction evidence="3 4">
        <text>[thioredoxin]-disulfide + L-methionine + H2O = L-methionine (S)-S-oxide + [thioredoxin]-dithiol</text>
        <dbReference type="Rhea" id="RHEA:19993"/>
        <dbReference type="Rhea" id="RHEA-COMP:10698"/>
        <dbReference type="Rhea" id="RHEA-COMP:10700"/>
        <dbReference type="ChEBI" id="CHEBI:15377"/>
        <dbReference type="ChEBI" id="CHEBI:29950"/>
        <dbReference type="ChEBI" id="CHEBI:50058"/>
        <dbReference type="ChEBI" id="CHEBI:57844"/>
        <dbReference type="ChEBI" id="CHEBI:58772"/>
        <dbReference type="EC" id="1.8.4.11"/>
    </reaction>
</comment>
<keyword evidence="5" id="KW-0732">Signal</keyword>
<dbReference type="SUPFAM" id="SSF55068">
    <property type="entry name" value="Peptide methionine sulfoxide reductase"/>
    <property type="match status" value="1"/>
</dbReference>
<name>L0DVH7_THIND</name>
<organism evidence="7 8">
    <name type="scientific">Thioalkalivibrio nitratireducens (strain DSM 14787 / UNIQEM 213 / ALEN2)</name>
    <dbReference type="NCBI Taxonomy" id="1255043"/>
    <lineage>
        <taxon>Bacteria</taxon>
        <taxon>Pseudomonadati</taxon>
        <taxon>Pseudomonadota</taxon>
        <taxon>Gammaproteobacteria</taxon>
        <taxon>Chromatiales</taxon>
        <taxon>Ectothiorhodospiraceae</taxon>
        <taxon>Thioalkalivibrio</taxon>
    </lineage>
</organism>
<evidence type="ECO:0000313" key="7">
    <source>
        <dbReference type="EMBL" id="AGA33012.1"/>
    </source>
</evidence>
<dbReference type="Pfam" id="PF01625">
    <property type="entry name" value="PMSR"/>
    <property type="match status" value="1"/>
</dbReference>
<dbReference type="InterPro" id="IPR002569">
    <property type="entry name" value="Met_Sox_Rdtase_MsrA_dom"/>
</dbReference>
<dbReference type="PATRIC" id="fig|1255043.3.peg.1353"/>
<evidence type="ECO:0000259" key="6">
    <source>
        <dbReference type="Pfam" id="PF01625"/>
    </source>
</evidence>
<dbReference type="KEGG" id="tni:TVNIR_1339"/>
<feature type="active site" evidence="4">
    <location>
        <position position="37"/>
    </location>
</feature>
<protein>
    <recommendedName>
        <fullName evidence="4">Peptide methionine sulfoxide reductase MsrA</fullName>
        <shortName evidence="4">Protein-methionine-S-oxide reductase</shortName>
        <ecNumber evidence="4">1.8.4.11</ecNumber>
    </recommendedName>
    <alternativeName>
        <fullName evidence="4">Peptide-methionine (S)-S-oxide reductase</fullName>
        <shortName evidence="4">Peptide Met(O) reductase</shortName>
    </alternativeName>
</protein>
<dbReference type="Gene3D" id="3.30.1060.10">
    <property type="entry name" value="Peptide methionine sulphoxide reductase MsrA"/>
    <property type="match status" value="1"/>
</dbReference>
<keyword evidence="8" id="KW-1185">Reference proteome</keyword>
<reference evidence="7" key="1">
    <citation type="submission" date="2015-12" db="EMBL/GenBank/DDBJ databases">
        <authorList>
            <person name="Tikhonova T.V."/>
            <person name="Pavlov A.R."/>
            <person name="Beletsky A.V."/>
            <person name="Mardanov A.V."/>
            <person name="Sorokin D.Y."/>
            <person name="Ravin N.V."/>
            <person name="Popov V.O."/>
        </authorList>
    </citation>
    <scope>NUCLEOTIDE SEQUENCE</scope>
    <source>
        <strain evidence="7">DSM 14787</strain>
    </source>
</reference>
<dbReference type="GO" id="GO:0033744">
    <property type="term" value="F:L-methionine:thioredoxin-disulfide S-oxidoreductase activity"/>
    <property type="evidence" value="ECO:0007669"/>
    <property type="project" value="RHEA"/>
</dbReference>
<dbReference type="AlphaFoldDB" id="L0DVH7"/>
<evidence type="ECO:0000256" key="1">
    <source>
        <dbReference type="ARBA" id="ARBA00023002"/>
    </source>
</evidence>
<dbReference type="Proteomes" id="UP000010809">
    <property type="component" value="Chromosome"/>
</dbReference>